<name>A0A382CH52_9ZZZZ</name>
<reference evidence="1" key="1">
    <citation type="submission" date="2018-05" db="EMBL/GenBank/DDBJ databases">
        <authorList>
            <person name="Lanie J.A."/>
            <person name="Ng W.-L."/>
            <person name="Kazmierczak K.M."/>
            <person name="Andrzejewski T.M."/>
            <person name="Davidsen T.M."/>
            <person name="Wayne K.J."/>
            <person name="Tettelin H."/>
            <person name="Glass J.I."/>
            <person name="Rusch D."/>
            <person name="Podicherti R."/>
            <person name="Tsui H.-C.T."/>
            <person name="Winkler M.E."/>
        </authorList>
    </citation>
    <scope>NUCLEOTIDE SEQUENCE</scope>
</reference>
<accession>A0A382CH52</accession>
<evidence type="ECO:0000313" key="1">
    <source>
        <dbReference type="EMBL" id="SVB25174.1"/>
    </source>
</evidence>
<organism evidence="1">
    <name type="scientific">marine metagenome</name>
    <dbReference type="NCBI Taxonomy" id="408172"/>
    <lineage>
        <taxon>unclassified sequences</taxon>
        <taxon>metagenomes</taxon>
        <taxon>ecological metagenomes</taxon>
    </lineage>
</organism>
<dbReference type="AlphaFoldDB" id="A0A382CH52"/>
<sequence length="256" mass="29593">MNKGGREDDLRVVGPKNQFPKVTLIDPTSSGYLLLALEIDRRPPIGFFIESKQKKRLLSKLRHEAISLEKNSKILDATVFKAMIIPPGRGEFLKKRPSVEIANFDVVMLIEFDTHESTQKFQRSLQWQDIEGSFKAETIKSLTVTGVNVRRIGHVDHSKKGVFLFNYFYADQVKQNIQVWEYTAGWFQDQTGLDNSTLILPDVVKENSYKIINHCRWDRLIDIMPSLIFKRSFRKFVLNNFEANNVAAMPILYRLA</sequence>
<gene>
    <name evidence="1" type="ORF">METZ01_LOCUS178028</name>
</gene>
<protein>
    <submittedName>
        <fullName evidence="1">Uncharacterized protein</fullName>
    </submittedName>
</protein>
<dbReference type="EMBL" id="UINC01034397">
    <property type="protein sequence ID" value="SVB25174.1"/>
    <property type="molecule type" value="Genomic_DNA"/>
</dbReference>
<proteinExistence type="predicted"/>